<comment type="caution">
    <text evidence="1">The sequence shown here is derived from an EMBL/GenBank/DDBJ whole genome shotgun (WGS) entry which is preliminary data.</text>
</comment>
<evidence type="ECO:0000313" key="1">
    <source>
        <dbReference type="EMBL" id="CAG8533557.1"/>
    </source>
</evidence>
<reference evidence="1" key="1">
    <citation type="submission" date="2021-06" db="EMBL/GenBank/DDBJ databases">
        <authorList>
            <person name="Kallberg Y."/>
            <person name="Tangrot J."/>
            <person name="Rosling A."/>
        </authorList>
    </citation>
    <scope>NUCLEOTIDE SEQUENCE</scope>
    <source>
        <strain evidence="1">IL203A</strain>
    </source>
</reference>
<keyword evidence="2" id="KW-1185">Reference proteome</keyword>
<protein>
    <submittedName>
        <fullName evidence="1">4306_t:CDS:1</fullName>
    </submittedName>
</protein>
<gene>
    <name evidence="1" type="ORF">DHETER_LOCUS4475</name>
</gene>
<dbReference type="Proteomes" id="UP000789702">
    <property type="component" value="Unassembled WGS sequence"/>
</dbReference>
<feature type="non-terminal residue" evidence="1">
    <location>
        <position position="1"/>
    </location>
</feature>
<organism evidence="1 2">
    <name type="scientific">Dentiscutata heterogama</name>
    <dbReference type="NCBI Taxonomy" id="1316150"/>
    <lineage>
        <taxon>Eukaryota</taxon>
        <taxon>Fungi</taxon>
        <taxon>Fungi incertae sedis</taxon>
        <taxon>Mucoromycota</taxon>
        <taxon>Glomeromycotina</taxon>
        <taxon>Glomeromycetes</taxon>
        <taxon>Diversisporales</taxon>
        <taxon>Gigasporaceae</taxon>
        <taxon>Dentiscutata</taxon>
    </lineage>
</organism>
<accession>A0ACA9LJT7</accession>
<name>A0ACA9LJT7_9GLOM</name>
<proteinExistence type="predicted"/>
<evidence type="ECO:0000313" key="2">
    <source>
        <dbReference type="Proteomes" id="UP000789702"/>
    </source>
</evidence>
<dbReference type="EMBL" id="CAJVPU010004473">
    <property type="protein sequence ID" value="CAG8533557.1"/>
    <property type="molecule type" value="Genomic_DNA"/>
</dbReference>
<sequence length="81" mass="9500">DGSHVKDVTKTVPLIVERVLCEEYDSIIPPDNEMNGYRIGFRDFEKMIDPTIDKFIRLINKQLEQLLKLYNNRKCKAMSLV</sequence>